<dbReference type="GeneID" id="28959538"/>
<dbReference type="OrthoDB" id="10288315at2759"/>
<dbReference type="VEuPathDB" id="FungiDB:FOXG_18832"/>
<dbReference type="KEGG" id="fox:FOXG_18832"/>
<dbReference type="EMBL" id="DS231699">
    <property type="protein sequence ID" value="KNB01143.1"/>
    <property type="molecule type" value="Genomic_DNA"/>
</dbReference>
<evidence type="ECO:0000313" key="2">
    <source>
        <dbReference type="Proteomes" id="UP000009097"/>
    </source>
</evidence>
<dbReference type="AlphaFoldDB" id="A0A0J9UQ95"/>
<dbReference type="Proteomes" id="UP000009097">
    <property type="component" value="Unassembled WGS sequence"/>
</dbReference>
<reference evidence="1" key="1">
    <citation type="submission" date="2007-04" db="EMBL/GenBank/DDBJ databases">
        <authorList>
            <consortium name="The Broad Institute Genome Sequencing Platform"/>
            <person name="Birren B."/>
            <person name="Lander E."/>
            <person name="Galagan J."/>
            <person name="Nusbaum C."/>
            <person name="Devon K."/>
            <person name="Ma L.-J."/>
            <person name="Jaffe D."/>
            <person name="Butler J."/>
            <person name="Alvarez P."/>
            <person name="Gnerre S."/>
            <person name="Grabherr M."/>
            <person name="Kleber M."/>
            <person name="Mauceli E."/>
            <person name="Brockman W."/>
            <person name="MacCallum I.A."/>
            <person name="Young S."/>
            <person name="LaButti K."/>
            <person name="DeCaprio D."/>
            <person name="Crawford M."/>
            <person name="Koehrsen M."/>
            <person name="Engels R."/>
            <person name="Montgomery P."/>
            <person name="Pearson M."/>
            <person name="Howarth C."/>
            <person name="Larson L."/>
            <person name="White J."/>
            <person name="O'Leary S."/>
            <person name="Kodira C."/>
            <person name="Zeng Q."/>
            <person name="Yandava C."/>
            <person name="Alvarado L."/>
            <person name="Kistler C."/>
            <person name="Shim W.-B."/>
            <person name="Kang S."/>
            <person name="Woloshuk C."/>
        </authorList>
    </citation>
    <scope>NUCLEOTIDE SEQUENCE</scope>
    <source>
        <strain evidence="1">4287</strain>
    </source>
</reference>
<evidence type="ECO:0000313" key="1">
    <source>
        <dbReference type="EMBL" id="KNB01143.1"/>
    </source>
</evidence>
<sequence>MAMPTDILCVTRRLMSLANEFVVIRDSDTGRKQPTLALTTSRAEERLMERPNT</sequence>
<name>A0A0J9UQ95_FUSO4</name>
<dbReference type="RefSeq" id="XP_018239188.1">
    <property type="nucleotide sequence ID" value="XM_018398968.1"/>
</dbReference>
<protein>
    <submittedName>
        <fullName evidence="1">Uncharacterized protein</fullName>
    </submittedName>
</protein>
<accession>A0A0J9UQ95</accession>
<proteinExistence type="predicted"/>
<gene>
    <name evidence="1" type="ORF">FOXG_18832</name>
</gene>
<organism evidence="1 2">
    <name type="scientific">Fusarium oxysporum f. sp. lycopersici (strain 4287 / CBS 123668 / FGSC 9935 / NRRL 34936)</name>
    <name type="common">Fusarium vascular wilt of tomato</name>
    <dbReference type="NCBI Taxonomy" id="426428"/>
    <lineage>
        <taxon>Eukaryota</taxon>
        <taxon>Fungi</taxon>
        <taxon>Dikarya</taxon>
        <taxon>Ascomycota</taxon>
        <taxon>Pezizomycotina</taxon>
        <taxon>Sordariomycetes</taxon>
        <taxon>Hypocreomycetidae</taxon>
        <taxon>Hypocreales</taxon>
        <taxon>Nectriaceae</taxon>
        <taxon>Fusarium</taxon>
        <taxon>Fusarium oxysporum species complex</taxon>
    </lineage>
</organism>
<reference evidence="1" key="2">
    <citation type="journal article" date="2010" name="Nature">
        <title>Comparative genomics reveals mobile pathogenicity chromosomes in Fusarium.</title>
        <authorList>
            <person name="Ma L.J."/>
            <person name="van der Does H.C."/>
            <person name="Borkovich K.A."/>
            <person name="Coleman J.J."/>
            <person name="Daboussi M.J."/>
            <person name="Di Pietro A."/>
            <person name="Dufresne M."/>
            <person name="Freitag M."/>
            <person name="Grabherr M."/>
            <person name="Henrissat B."/>
            <person name="Houterman P.M."/>
            <person name="Kang S."/>
            <person name="Shim W.B."/>
            <person name="Woloshuk C."/>
            <person name="Xie X."/>
            <person name="Xu J.R."/>
            <person name="Antoniw J."/>
            <person name="Baker S.E."/>
            <person name="Bluhm B.H."/>
            <person name="Breakspear A."/>
            <person name="Brown D.W."/>
            <person name="Butchko R.A."/>
            <person name="Chapman S."/>
            <person name="Coulson R."/>
            <person name="Coutinho P.M."/>
            <person name="Danchin E.G."/>
            <person name="Diener A."/>
            <person name="Gale L.R."/>
            <person name="Gardiner D.M."/>
            <person name="Goff S."/>
            <person name="Hammond-Kosack K.E."/>
            <person name="Hilburn K."/>
            <person name="Hua-Van A."/>
            <person name="Jonkers W."/>
            <person name="Kazan K."/>
            <person name="Kodira C.D."/>
            <person name="Koehrsen M."/>
            <person name="Kumar L."/>
            <person name="Lee Y.H."/>
            <person name="Li L."/>
            <person name="Manners J.M."/>
            <person name="Miranda-Saavedra D."/>
            <person name="Mukherjee M."/>
            <person name="Park G."/>
            <person name="Park J."/>
            <person name="Park S.Y."/>
            <person name="Proctor R.H."/>
            <person name="Regev A."/>
            <person name="Ruiz-Roldan M.C."/>
            <person name="Sain D."/>
            <person name="Sakthikumar S."/>
            <person name="Sykes S."/>
            <person name="Schwartz D.C."/>
            <person name="Turgeon B.G."/>
            <person name="Wapinski I."/>
            <person name="Yoder O."/>
            <person name="Young S."/>
            <person name="Zeng Q."/>
            <person name="Zhou S."/>
            <person name="Galagan J."/>
            <person name="Cuomo C.A."/>
            <person name="Kistler H.C."/>
            <person name="Rep M."/>
        </authorList>
    </citation>
    <scope>NUCLEOTIDE SEQUENCE [LARGE SCALE GENOMIC DNA]</scope>
    <source>
        <strain evidence="1">4287</strain>
    </source>
</reference>